<dbReference type="Proteomes" id="UP001500547">
    <property type="component" value="Unassembled WGS sequence"/>
</dbReference>
<keyword evidence="3 7" id="KW-0963">Cytoplasm</keyword>
<evidence type="ECO:0000256" key="1">
    <source>
        <dbReference type="ARBA" id="ARBA00004496"/>
    </source>
</evidence>
<dbReference type="PANTHER" id="PTHR11579:SF0">
    <property type="entry name" value="PROTEIN-L-ISOASPARTATE(D-ASPARTATE) O-METHYLTRANSFERASE"/>
    <property type="match status" value="1"/>
</dbReference>
<evidence type="ECO:0000256" key="6">
    <source>
        <dbReference type="ARBA" id="ARBA00022691"/>
    </source>
</evidence>
<dbReference type="EMBL" id="BAABLD010000017">
    <property type="protein sequence ID" value="GAA5170340.1"/>
    <property type="molecule type" value="Genomic_DNA"/>
</dbReference>
<evidence type="ECO:0000256" key="2">
    <source>
        <dbReference type="ARBA" id="ARBA00005369"/>
    </source>
</evidence>
<dbReference type="HAMAP" id="MF_00090">
    <property type="entry name" value="PIMT"/>
    <property type="match status" value="1"/>
</dbReference>
<accession>A0ABP9R0S6</accession>
<evidence type="ECO:0000256" key="4">
    <source>
        <dbReference type="ARBA" id="ARBA00022603"/>
    </source>
</evidence>
<comment type="catalytic activity">
    <reaction evidence="7">
        <text>[protein]-L-isoaspartate + S-adenosyl-L-methionine = [protein]-L-isoaspartate alpha-methyl ester + S-adenosyl-L-homocysteine</text>
        <dbReference type="Rhea" id="RHEA:12705"/>
        <dbReference type="Rhea" id="RHEA-COMP:12143"/>
        <dbReference type="Rhea" id="RHEA-COMP:12144"/>
        <dbReference type="ChEBI" id="CHEBI:57856"/>
        <dbReference type="ChEBI" id="CHEBI:59789"/>
        <dbReference type="ChEBI" id="CHEBI:90596"/>
        <dbReference type="ChEBI" id="CHEBI:90598"/>
        <dbReference type="EC" id="2.1.1.77"/>
    </reaction>
</comment>
<dbReference type="RefSeq" id="WP_345534224.1">
    <property type="nucleotide sequence ID" value="NZ_BAABLD010000017.1"/>
</dbReference>
<reference evidence="9" key="1">
    <citation type="journal article" date="2019" name="Int. J. Syst. Evol. Microbiol.">
        <title>The Global Catalogue of Microorganisms (GCM) 10K type strain sequencing project: providing services to taxonomists for standard genome sequencing and annotation.</title>
        <authorList>
            <consortium name="The Broad Institute Genomics Platform"/>
            <consortium name="The Broad Institute Genome Sequencing Center for Infectious Disease"/>
            <person name="Wu L."/>
            <person name="Ma J."/>
        </authorList>
    </citation>
    <scope>NUCLEOTIDE SEQUENCE [LARGE SCALE GENOMIC DNA]</scope>
    <source>
        <strain evidence="9">JCM 18715</strain>
    </source>
</reference>
<dbReference type="Pfam" id="PF01135">
    <property type="entry name" value="PCMT"/>
    <property type="match status" value="1"/>
</dbReference>
<comment type="function">
    <text evidence="7">Catalyzes the methyl esterification of L-isoaspartyl residues in peptides and proteins that result from spontaneous decomposition of normal L-aspartyl and L-asparaginyl residues. It plays a role in the repair and/or degradation of damaged proteins.</text>
</comment>
<gene>
    <name evidence="7" type="primary">pcm</name>
    <name evidence="8" type="ORF">GCM10025770_33120</name>
</gene>
<keyword evidence="6 7" id="KW-0949">S-adenosyl-L-methionine</keyword>
<dbReference type="SUPFAM" id="SSF53335">
    <property type="entry name" value="S-adenosyl-L-methionine-dependent methyltransferases"/>
    <property type="match status" value="1"/>
</dbReference>
<organism evidence="8 9">
    <name type="scientific">Viridibacterium curvum</name>
    <dbReference type="NCBI Taxonomy" id="1101404"/>
    <lineage>
        <taxon>Bacteria</taxon>
        <taxon>Pseudomonadati</taxon>
        <taxon>Pseudomonadota</taxon>
        <taxon>Betaproteobacteria</taxon>
        <taxon>Rhodocyclales</taxon>
        <taxon>Rhodocyclaceae</taxon>
        <taxon>Viridibacterium</taxon>
    </lineage>
</organism>
<protein>
    <recommendedName>
        <fullName evidence="7">Protein-L-isoaspartate O-methyltransferase</fullName>
        <ecNumber evidence="7">2.1.1.77</ecNumber>
    </recommendedName>
    <alternativeName>
        <fullName evidence="7">L-isoaspartyl protein carboxyl methyltransferase</fullName>
    </alternativeName>
    <alternativeName>
        <fullName evidence="7">Protein L-isoaspartyl methyltransferase</fullName>
    </alternativeName>
    <alternativeName>
        <fullName evidence="7">Protein-beta-aspartate methyltransferase</fullName>
        <shortName evidence="7">PIMT</shortName>
    </alternativeName>
</protein>
<sequence>MIDTTRAANLTATRARARMIEHLRKLGIRDEAVLDAMNRIPRHAFVEEALASRAYEDTALPLGFQQTISQPFVVARMMELLAAGGRALGKTLEIGTGCGYQAAVLSCMASDVYTMERIAKLLDKARANLRPLRLPNVRLKHGDGNLGLPEVAPFDSIILAAAAESVPVKLREQLAPGGRMVMPLGSTQQIILLIERTAAGTFKESRLDAVRFVPLLPGTE</sequence>
<dbReference type="EC" id="2.1.1.77" evidence="7"/>
<dbReference type="CDD" id="cd02440">
    <property type="entry name" value="AdoMet_MTases"/>
    <property type="match status" value="1"/>
</dbReference>
<evidence type="ECO:0000256" key="3">
    <source>
        <dbReference type="ARBA" id="ARBA00022490"/>
    </source>
</evidence>
<dbReference type="PANTHER" id="PTHR11579">
    <property type="entry name" value="PROTEIN-L-ISOASPARTATE O-METHYLTRANSFERASE"/>
    <property type="match status" value="1"/>
</dbReference>
<keyword evidence="5 7" id="KW-0808">Transferase</keyword>
<feature type="active site" evidence="7">
    <location>
        <position position="69"/>
    </location>
</feature>
<evidence type="ECO:0000256" key="5">
    <source>
        <dbReference type="ARBA" id="ARBA00022679"/>
    </source>
</evidence>
<evidence type="ECO:0000313" key="8">
    <source>
        <dbReference type="EMBL" id="GAA5170340.1"/>
    </source>
</evidence>
<dbReference type="InterPro" id="IPR029063">
    <property type="entry name" value="SAM-dependent_MTases_sf"/>
</dbReference>
<dbReference type="NCBIfam" id="TIGR00080">
    <property type="entry name" value="pimt"/>
    <property type="match status" value="1"/>
</dbReference>
<comment type="subcellular location">
    <subcellularLocation>
        <location evidence="1 7">Cytoplasm</location>
    </subcellularLocation>
</comment>
<comment type="caution">
    <text evidence="8">The sequence shown here is derived from an EMBL/GenBank/DDBJ whole genome shotgun (WGS) entry which is preliminary data.</text>
</comment>
<dbReference type="Gene3D" id="3.40.50.150">
    <property type="entry name" value="Vaccinia Virus protein VP39"/>
    <property type="match status" value="1"/>
</dbReference>
<dbReference type="PROSITE" id="PS01279">
    <property type="entry name" value="PCMT"/>
    <property type="match status" value="1"/>
</dbReference>
<comment type="similarity">
    <text evidence="2 7">Belongs to the methyltransferase superfamily. L-isoaspartyl/D-aspartyl protein methyltransferase family.</text>
</comment>
<name>A0ABP9R0S6_9RHOO</name>
<dbReference type="NCBIfam" id="NF001453">
    <property type="entry name" value="PRK00312.1"/>
    <property type="match status" value="1"/>
</dbReference>
<dbReference type="InterPro" id="IPR000682">
    <property type="entry name" value="PCMT"/>
</dbReference>
<evidence type="ECO:0000313" key="9">
    <source>
        <dbReference type="Proteomes" id="UP001500547"/>
    </source>
</evidence>
<evidence type="ECO:0000256" key="7">
    <source>
        <dbReference type="HAMAP-Rule" id="MF_00090"/>
    </source>
</evidence>
<proteinExistence type="inferred from homology"/>
<keyword evidence="4 7" id="KW-0489">Methyltransferase</keyword>
<keyword evidence="9" id="KW-1185">Reference proteome</keyword>